<organism evidence="1 2">
    <name type="scientific">Russula earlei</name>
    <dbReference type="NCBI Taxonomy" id="71964"/>
    <lineage>
        <taxon>Eukaryota</taxon>
        <taxon>Fungi</taxon>
        <taxon>Dikarya</taxon>
        <taxon>Basidiomycota</taxon>
        <taxon>Agaricomycotina</taxon>
        <taxon>Agaricomycetes</taxon>
        <taxon>Russulales</taxon>
        <taxon>Russulaceae</taxon>
        <taxon>Russula</taxon>
    </lineage>
</organism>
<keyword evidence="2" id="KW-1185">Reference proteome</keyword>
<reference evidence="1" key="1">
    <citation type="submission" date="2021-03" db="EMBL/GenBank/DDBJ databases">
        <title>Evolutionary priming and transition to the ectomycorrhizal habit in an iconic lineage of mushroom-forming fungi: is preadaptation a requirement?</title>
        <authorList>
            <consortium name="DOE Joint Genome Institute"/>
            <person name="Looney B.P."/>
            <person name="Miyauchi S."/>
            <person name="Morin E."/>
            <person name="Drula E."/>
            <person name="Courty P.E."/>
            <person name="Chicoki N."/>
            <person name="Fauchery L."/>
            <person name="Kohler A."/>
            <person name="Kuo A."/>
            <person name="LaButti K."/>
            <person name="Pangilinan J."/>
            <person name="Lipzen A."/>
            <person name="Riley R."/>
            <person name="Andreopoulos W."/>
            <person name="He G."/>
            <person name="Johnson J."/>
            <person name="Barry K.W."/>
            <person name="Grigoriev I.V."/>
            <person name="Nagy L."/>
            <person name="Hibbett D."/>
            <person name="Henrissat B."/>
            <person name="Matheny P.B."/>
            <person name="Labbe J."/>
            <person name="Martin A.F."/>
        </authorList>
    </citation>
    <scope>NUCLEOTIDE SEQUENCE</scope>
    <source>
        <strain evidence="1">BPL698</strain>
    </source>
</reference>
<evidence type="ECO:0000313" key="1">
    <source>
        <dbReference type="EMBL" id="KAI9511480.1"/>
    </source>
</evidence>
<evidence type="ECO:0000313" key="2">
    <source>
        <dbReference type="Proteomes" id="UP001207468"/>
    </source>
</evidence>
<gene>
    <name evidence="1" type="ORF">F5148DRAFT_325934</name>
</gene>
<proteinExistence type="predicted"/>
<dbReference type="Proteomes" id="UP001207468">
    <property type="component" value="Unassembled WGS sequence"/>
</dbReference>
<dbReference type="EMBL" id="JAGFNK010000021">
    <property type="protein sequence ID" value="KAI9511480.1"/>
    <property type="molecule type" value="Genomic_DNA"/>
</dbReference>
<sequence>MPFRGRWKRKMTNTGFSNDDGENGDISRLRSSTASISWGGLGLTDLGPDVPDKASRADRPECLTPRGSPRKASPGPRGLARRSHPFSWQVAATQMAHVRRGCRERPLDIGLKPDPDPVIGSRRYLSHPIPIWSGIQHPCVGQGAPSRFEAHTRGSGGDTRRGREWFCLAHALADITAAGSRWGTSRRAKSAFLIASRRSGHKGSRGERGGASAQTKRKQ</sequence>
<name>A0ACC0UIQ9_9AGAM</name>
<protein>
    <submittedName>
        <fullName evidence="1">Uncharacterized protein</fullName>
    </submittedName>
</protein>
<comment type="caution">
    <text evidence="1">The sequence shown here is derived from an EMBL/GenBank/DDBJ whole genome shotgun (WGS) entry which is preliminary data.</text>
</comment>
<accession>A0ACC0UIQ9</accession>